<keyword evidence="8" id="KW-0479">Metal-binding</keyword>
<evidence type="ECO:0000256" key="10">
    <source>
        <dbReference type="ARBA" id="ARBA00022771"/>
    </source>
</evidence>
<organism evidence="23 24">
    <name type="scientific">Laetiporus sulphureus 93-53</name>
    <dbReference type="NCBI Taxonomy" id="1314785"/>
    <lineage>
        <taxon>Eukaryota</taxon>
        <taxon>Fungi</taxon>
        <taxon>Dikarya</taxon>
        <taxon>Basidiomycota</taxon>
        <taxon>Agaricomycotina</taxon>
        <taxon>Agaricomycetes</taxon>
        <taxon>Polyporales</taxon>
        <taxon>Laetiporus</taxon>
    </lineage>
</organism>
<dbReference type="GO" id="GO:0097505">
    <property type="term" value="C:Rad6-Rad18 complex"/>
    <property type="evidence" value="ECO:0007669"/>
    <property type="project" value="TreeGrafter"/>
</dbReference>
<dbReference type="NCBIfam" id="TIGR00599">
    <property type="entry name" value="rad18"/>
    <property type="match status" value="1"/>
</dbReference>
<evidence type="ECO:0000256" key="1">
    <source>
        <dbReference type="ARBA" id="ARBA00000900"/>
    </source>
</evidence>
<keyword evidence="10 19" id="KW-0863">Zinc-finger</keyword>
<dbReference type="GO" id="GO:0008270">
    <property type="term" value="F:zinc ion binding"/>
    <property type="evidence" value="ECO:0007669"/>
    <property type="project" value="UniProtKB-KW"/>
</dbReference>
<dbReference type="GO" id="GO:0006301">
    <property type="term" value="P:DNA damage tolerance"/>
    <property type="evidence" value="ECO:0007669"/>
    <property type="project" value="InterPro"/>
</dbReference>
<dbReference type="SMART" id="SM00734">
    <property type="entry name" value="ZnF_Rad18"/>
    <property type="match status" value="1"/>
</dbReference>
<comment type="similarity">
    <text evidence="4">Belongs to the RAD18 family.</text>
</comment>
<dbReference type="EMBL" id="KV427607">
    <property type="protein sequence ID" value="KZT11613.1"/>
    <property type="molecule type" value="Genomic_DNA"/>
</dbReference>
<evidence type="ECO:0000256" key="14">
    <source>
        <dbReference type="ARBA" id="ARBA00023204"/>
    </source>
</evidence>
<feature type="domain" description="RING-type" evidence="21">
    <location>
        <begin position="37"/>
        <end position="75"/>
    </location>
</feature>
<evidence type="ECO:0000256" key="5">
    <source>
        <dbReference type="ARBA" id="ARBA00012483"/>
    </source>
</evidence>
<name>A0A165HE29_9APHY</name>
<dbReference type="RefSeq" id="XP_040769353.1">
    <property type="nucleotide sequence ID" value="XM_040906135.1"/>
</dbReference>
<dbReference type="FunCoup" id="A0A165HE29">
    <property type="interactions" value="185"/>
</dbReference>
<dbReference type="PROSITE" id="PS50089">
    <property type="entry name" value="ZF_RING_2"/>
    <property type="match status" value="1"/>
</dbReference>
<dbReference type="PROSITE" id="PS50800">
    <property type="entry name" value="SAP"/>
    <property type="match status" value="1"/>
</dbReference>
<evidence type="ECO:0000256" key="8">
    <source>
        <dbReference type="ARBA" id="ARBA00022723"/>
    </source>
</evidence>
<evidence type="ECO:0000256" key="12">
    <source>
        <dbReference type="ARBA" id="ARBA00022833"/>
    </source>
</evidence>
<dbReference type="GO" id="GO:0005634">
    <property type="term" value="C:nucleus"/>
    <property type="evidence" value="ECO:0007669"/>
    <property type="project" value="UniProtKB-SubCell"/>
</dbReference>
<evidence type="ECO:0000313" key="23">
    <source>
        <dbReference type="EMBL" id="KZT11613.1"/>
    </source>
</evidence>
<dbReference type="InterPro" id="IPR004580">
    <property type="entry name" value="Rad18_fungi"/>
</dbReference>
<feature type="compositionally biased region" description="Low complexity" evidence="20">
    <location>
        <begin position="177"/>
        <end position="192"/>
    </location>
</feature>
<dbReference type="InterPro" id="IPR013083">
    <property type="entry name" value="Znf_RING/FYVE/PHD"/>
</dbReference>
<evidence type="ECO:0000259" key="22">
    <source>
        <dbReference type="PROSITE" id="PS50800"/>
    </source>
</evidence>
<evidence type="ECO:0000256" key="9">
    <source>
        <dbReference type="ARBA" id="ARBA00022763"/>
    </source>
</evidence>
<evidence type="ECO:0000256" key="3">
    <source>
        <dbReference type="ARBA" id="ARBA00004906"/>
    </source>
</evidence>
<proteinExistence type="inferred from homology"/>
<evidence type="ECO:0000259" key="21">
    <source>
        <dbReference type="PROSITE" id="PS50089"/>
    </source>
</evidence>
<sequence>MAKTELQVLLENVPDPTDFPSADVAPGLRELDEALVCDVCREFYSGPMILECGHSFCSYCLRRAFSDRQECPKCRAPANEMRMKKNVELESVVSIWKSAARECILDLLKRNQELLIRLDEPAASGTDGVAEGPPQKRQRVDTEGSDDEVQFVSSPLKQPSIPSKVKVRPRNGHGRRPSGSSNSSSPGAPSSADGTNGLVNCPLCQKQVPLECINPHIDSGCQRFIGPGASSSAAASTQPGPKGKQKREWSKLLDGGNSVGQGSGVARKAKEKGKERERAGSMTPDPEYLPKEPYDIIKLSRLKELLQEHGLSTHDERNVLVSRHKQWVMLYNANIDCKREERRSIGQLRQDMKRWEEEHKPSNNNIVDTKQYERQQDPQFKKLIAQVKSTGPAKPVESSQPQNIHQSNTVNGELPDGQQTKQEPEEPDLIQRSQTEVMW</sequence>
<evidence type="ECO:0000256" key="16">
    <source>
        <dbReference type="ARBA" id="ARBA00031783"/>
    </source>
</evidence>
<reference evidence="23 24" key="1">
    <citation type="journal article" date="2016" name="Mol. Biol. Evol.">
        <title>Comparative Genomics of Early-Diverging Mushroom-Forming Fungi Provides Insights into the Origins of Lignocellulose Decay Capabilities.</title>
        <authorList>
            <person name="Nagy L.G."/>
            <person name="Riley R."/>
            <person name="Tritt A."/>
            <person name="Adam C."/>
            <person name="Daum C."/>
            <person name="Floudas D."/>
            <person name="Sun H."/>
            <person name="Yadav J.S."/>
            <person name="Pangilinan J."/>
            <person name="Larsson K.H."/>
            <person name="Matsuura K."/>
            <person name="Barry K."/>
            <person name="Labutti K."/>
            <person name="Kuo R."/>
            <person name="Ohm R.A."/>
            <person name="Bhattacharya S.S."/>
            <person name="Shirouzu T."/>
            <person name="Yoshinaga Y."/>
            <person name="Martin F.M."/>
            <person name="Grigoriev I.V."/>
            <person name="Hibbett D.S."/>
        </authorList>
    </citation>
    <scope>NUCLEOTIDE SEQUENCE [LARGE SCALE GENOMIC DNA]</scope>
    <source>
        <strain evidence="23 24">93-53</strain>
    </source>
</reference>
<comment type="subcellular location">
    <subcellularLocation>
        <location evidence="2">Nucleus</location>
    </subcellularLocation>
</comment>
<dbReference type="GeneID" id="63823164"/>
<feature type="region of interest" description="Disordered" evidence="20">
    <location>
        <begin position="228"/>
        <end position="289"/>
    </location>
</feature>
<dbReference type="EC" id="2.3.2.27" evidence="5"/>
<dbReference type="SMART" id="SM00184">
    <property type="entry name" value="RING"/>
    <property type="match status" value="1"/>
</dbReference>
<evidence type="ECO:0000313" key="24">
    <source>
        <dbReference type="Proteomes" id="UP000076871"/>
    </source>
</evidence>
<dbReference type="GO" id="GO:0006281">
    <property type="term" value="P:DNA repair"/>
    <property type="evidence" value="ECO:0007669"/>
    <property type="project" value="UniProtKB-KW"/>
</dbReference>
<keyword evidence="24" id="KW-1185">Reference proteome</keyword>
<evidence type="ECO:0000256" key="2">
    <source>
        <dbReference type="ARBA" id="ARBA00004123"/>
    </source>
</evidence>
<dbReference type="SMART" id="SM00513">
    <property type="entry name" value="SAP"/>
    <property type="match status" value="1"/>
</dbReference>
<comment type="pathway">
    <text evidence="3">Protein modification; protein ubiquitination.</text>
</comment>
<dbReference type="PANTHER" id="PTHR14134:SF2">
    <property type="entry name" value="E3 UBIQUITIN-PROTEIN LIGASE RAD18"/>
    <property type="match status" value="1"/>
</dbReference>
<dbReference type="SUPFAM" id="SSF57850">
    <property type="entry name" value="RING/U-box"/>
    <property type="match status" value="1"/>
</dbReference>
<dbReference type="PANTHER" id="PTHR14134">
    <property type="entry name" value="E3 UBIQUITIN-PROTEIN LIGASE RAD18"/>
    <property type="match status" value="1"/>
</dbReference>
<comment type="catalytic activity">
    <reaction evidence="1">
        <text>S-ubiquitinyl-[E2 ubiquitin-conjugating enzyme]-L-cysteine + [acceptor protein]-L-lysine = [E2 ubiquitin-conjugating enzyme]-L-cysteine + N(6)-ubiquitinyl-[acceptor protein]-L-lysine.</text>
        <dbReference type="EC" id="2.3.2.27"/>
    </reaction>
</comment>
<keyword evidence="13" id="KW-0238">DNA-binding</keyword>
<dbReference type="GO" id="GO:0006513">
    <property type="term" value="P:protein monoubiquitination"/>
    <property type="evidence" value="ECO:0007669"/>
    <property type="project" value="InterPro"/>
</dbReference>
<keyword evidence="7" id="KW-0808">Transferase</keyword>
<dbReference type="Pfam" id="PF13923">
    <property type="entry name" value="zf-C3HC4_2"/>
    <property type="match status" value="1"/>
</dbReference>
<feature type="region of interest" description="Disordered" evidence="20">
    <location>
        <begin position="388"/>
        <end position="439"/>
    </location>
</feature>
<dbReference type="UniPathway" id="UPA00143"/>
<feature type="compositionally biased region" description="Polar residues" evidence="20">
    <location>
        <begin position="151"/>
        <end position="161"/>
    </location>
</feature>
<dbReference type="InterPro" id="IPR006642">
    <property type="entry name" value="Rad18_UBZ4"/>
</dbReference>
<feature type="compositionally biased region" description="Polar residues" evidence="20">
    <location>
        <begin position="397"/>
        <end position="421"/>
    </location>
</feature>
<dbReference type="GO" id="GO:0003697">
    <property type="term" value="F:single-stranded DNA binding"/>
    <property type="evidence" value="ECO:0007669"/>
    <property type="project" value="InterPro"/>
</dbReference>
<feature type="compositionally biased region" description="Basic residues" evidence="20">
    <location>
        <begin position="165"/>
        <end position="176"/>
    </location>
</feature>
<dbReference type="GO" id="GO:0061630">
    <property type="term" value="F:ubiquitin protein ligase activity"/>
    <property type="evidence" value="ECO:0007669"/>
    <property type="project" value="UniProtKB-EC"/>
</dbReference>
<dbReference type="PROSITE" id="PS00518">
    <property type="entry name" value="ZF_RING_1"/>
    <property type="match status" value="1"/>
</dbReference>
<evidence type="ECO:0000256" key="11">
    <source>
        <dbReference type="ARBA" id="ARBA00022786"/>
    </source>
</evidence>
<dbReference type="InterPro" id="IPR001841">
    <property type="entry name" value="Znf_RING"/>
</dbReference>
<keyword evidence="9" id="KW-0227">DNA damage</keyword>
<dbReference type="InterPro" id="IPR017907">
    <property type="entry name" value="Znf_RING_CS"/>
</dbReference>
<feature type="domain" description="SAP" evidence="22">
    <location>
        <begin position="294"/>
        <end position="328"/>
    </location>
</feature>
<dbReference type="AlphaFoldDB" id="A0A165HE29"/>
<feature type="region of interest" description="Disordered" evidence="20">
    <location>
        <begin position="123"/>
        <end position="193"/>
    </location>
</feature>
<dbReference type="OrthoDB" id="9049620at2759"/>
<keyword evidence="11" id="KW-0833">Ubl conjugation pathway</keyword>
<keyword evidence="15" id="KW-0539">Nucleus</keyword>
<evidence type="ECO:0000256" key="20">
    <source>
        <dbReference type="SAM" id="MobiDB-lite"/>
    </source>
</evidence>
<dbReference type="Proteomes" id="UP000076871">
    <property type="component" value="Unassembled WGS sequence"/>
</dbReference>
<evidence type="ECO:0000256" key="19">
    <source>
        <dbReference type="PROSITE-ProRule" id="PRU00175"/>
    </source>
</evidence>
<evidence type="ECO:0000256" key="17">
    <source>
        <dbReference type="ARBA" id="ARBA00074353"/>
    </source>
</evidence>
<dbReference type="Gene3D" id="3.30.40.10">
    <property type="entry name" value="Zinc/RING finger domain, C3HC4 (zinc finger)"/>
    <property type="match status" value="1"/>
</dbReference>
<keyword evidence="14" id="KW-0234">DNA repair</keyword>
<evidence type="ECO:0000256" key="4">
    <source>
        <dbReference type="ARBA" id="ARBA00009506"/>
    </source>
</evidence>
<dbReference type="STRING" id="1314785.A0A165HE29"/>
<evidence type="ECO:0000256" key="7">
    <source>
        <dbReference type="ARBA" id="ARBA00022679"/>
    </source>
</evidence>
<evidence type="ECO:0000256" key="15">
    <source>
        <dbReference type="ARBA" id="ARBA00023242"/>
    </source>
</evidence>
<evidence type="ECO:0000256" key="18">
    <source>
        <dbReference type="ARBA" id="ARBA00082369"/>
    </source>
</evidence>
<accession>A0A165HE29</accession>
<dbReference type="InterPro" id="IPR003034">
    <property type="entry name" value="SAP_dom"/>
</dbReference>
<dbReference type="InterPro" id="IPR039577">
    <property type="entry name" value="Rad18"/>
</dbReference>
<evidence type="ECO:0000256" key="6">
    <source>
        <dbReference type="ARBA" id="ARBA00015551"/>
    </source>
</evidence>
<keyword evidence="12" id="KW-0862">Zinc</keyword>
<gene>
    <name evidence="23" type="ORF">LAESUDRAFT_692654</name>
</gene>
<dbReference type="InParanoid" id="A0A165HE29"/>
<dbReference type="FunFam" id="3.30.40.10:FF:000172">
    <property type="entry name" value="E3 ubiquitin-protein ligase RAD18"/>
    <property type="match status" value="1"/>
</dbReference>
<evidence type="ECO:0000256" key="13">
    <source>
        <dbReference type="ARBA" id="ARBA00023125"/>
    </source>
</evidence>
<protein>
    <recommendedName>
        <fullName evidence="6">Postreplication repair E3 ubiquitin-protein ligase RAD18</fullName>
        <ecNumber evidence="5">2.3.2.27</ecNumber>
    </recommendedName>
    <alternativeName>
        <fullName evidence="17">Postreplication repair E3 ubiquitin-protein ligase rad18</fullName>
    </alternativeName>
    <alternativeName>
        <fullName evidence="16 18">RING-type E3 ubiquitin transferase RAD18</fullName>
    </alternativeName>
</protein>